<evidence type="ECO:0000259" key="1">
    <source>
        <dbReference type="PROSITE" id="PS50146"/>
    </source>
</evidence>
<dbReference type="InterPro" id="IPR004363">
    <property type="entry name" value="Methylgl_synth"/>
</dbReference>
<name>A0ABU0MBN1_9HYPH</name>
<accession>A0ABU0MBN1</accession>
<dbReference type="InterPro" id="IPR016064">
    <property type="entry name" value="NAD/diacylglycerol_kinase_sf"/>
</dbReference>
<organism evidence="2 3">
    <name type="scientific">Kaistia geumhonensis</name>
    <dbReference type="NCBI Taxonomy" id="410839"/>
    <lineage>
        <taxon>Bacteria</taxon>
        <taxon>Pseudomonadati</taxon>
        <taxon>Pseudomonadota</taxon>
        <taxon>Alphaproteobacteria</taxon>
        <taxon>Hyphomicrobiales</taxon>
        <taxon>Kaistiaceae</taxon>
        <taxon>Kaistia</taxon>
    </lineage>
</organism>
<dbReference type="SMART" id="SM00046">
    <property type="entry name" value="DAGKc"/>
    <property type="match status" value="1"/>
</dbReference>
<dbReference type="PANTHER" id="PTHR30492">
    <property type="entry name" value="METHYLGLYOXAL SYNTHASE"/>
    <property type="match status" value="1"/>
</dbReference>
<dbReference type="Pfam" id="PF19279">
    <property type="entry name" value="YegS_C"/>
    <property type="match status" value="1"/>
</dbReference>
<dbReference type="RefSeq" id="WP_266283892.1">
    <property type="nucleotide sequence ID" value="NZ_JAPKNF010000004.1"/>
</dbReference>
<dbReference type="SUPFAM" id="SSF111331">
    <property type="entry name" value="NAD kinase/diacylglycerol kinase-like"/>
    <property type="match status" value="1"/>
</dbReference>
<dbReference type="Gene3D" id="2.60.200.40">
    <property type="match status" value="1"/>
</dbReference>
<dbReference type="GO" id="GO:0016301">
    <property type="term" value="F:kinase activity"/>
    <property type="evidence" value="ECO:0007669"/>
    <property type="project" value="UniProtKB-KW"/>
</dbReference>
<dbReference type="Gene3D" id="3.40.50.10330">
    <property type="entry name" value="Probable inorganic polyphosphate/atp-NAD kinase, domain 1"/>
    <property type="match status" value="1"/>
</dbReference>
<gene>
    <name evidence="2" type="ORF">QO015_003987</name>
</gene>
<dbReference type="PANTHER" id="PTHR30492:SF0">
    <property type="entry name" value="METHYLGLYOXAL SYNTHASE"/>
    <property type="match status" value="1"/>
</dbReference>
<dbReference type="InterPro" id="IPR001206">
    <property type="entry name" value="Diacylglycerol_kinase_cat_dom"/>
</dbReference>
<keyword evidence="2" id="KW-0808">Transferase</keyword>
<comment type="caution">
    <text evidence="2">The sequence shown here is derived from an EMBL/GenBank/DDBJ whole genome shotgun (WGS) entry which is preliminary data.</text>
</comment>
<dbReference type="Proteomes" id="UP001223743">
    <property type="component" value="Unassembled WGS sequence"/>
</dbReference>
<keyword evidence="3" id="KW-1185">Reference proteome</keyword>
<protein>
    <submittedName>
        <fullName evidence="2">Diacylglycerol kinase family enzyme</fullName>
    </submittedName>
</protein>
<keyword evidence="2" id="KW-0418">Kinase</keyword>
<evidence type="ECO:0000313" key="2">
    <source>
        <dbReference type="EMBL" id="MDQ0518374.1"/>
    </source>
</evidence>
<dbReference type="InterPro" id="IPR045540">
    <property type="entry name" value="YegS/DAGK_C"/>
</dbReference>
<sequence length="303" mass="32911">MAETVIILNARAGTIRDLQPSQVEADVREAFAGHTESVDVELVEGDRFIKAIDAAASSEAKTIIVGGGDGSVGYAARKLLGSDRTLGVLPLGTMNLFARSLGIPADLPAALDILASAQPKRVDLGAVNDRIFHTLSGLGYFAEVARARAQVREDTNLPFGRYIAAARASLRAFTRPGILELTIDAEGDRREIETYALFIGNNRLSDTGFDRPRLDEGLLEVHYAEGADFGNRMQAAIDLFAGRWRENPAIQSFTTRTVTVRSRRPRLWVSVDGELCRLETPLRFEVKPDAISVLLPAEKHAAG</sequence>
<dbReference type="PROSITE" id="PS50146">
    <property type="entry name" value="DAGK"/>
    <property type="match status" value="1"/>
</dbReference>
<reference evidence="2 3" key="1">
    <citation type="submission" date="2023-07" db="EMBL/GenBank/DDBJ databases">
        <title>Genomic Encyclopedia of Type Strains, Phase IV (KMG-IV): sequencing the most valuable type-strain genomes for metagenomic binning, comparative biology and taxonomic classification.</title>
        <authorList>
            <person name="Goeker M."/>
        </authorList>
    </citation>
    <scope>NUCLEOTIDE SEQUENCE [LARGE SCALE GENOMIC DNA]</scope>
    <source>
        <strain evidence="2 3">B1-1</strain>
    </source>
</reference>
<proteinExistence type="predicted"/>
<dbReference type="Pfam" id="PF00781">
    <property type="entry name" value="DAGK_cat"/>
    <property type="match status" value="1"/>
</dbReference>
<feature type="domain" description="DAGKc" evidence="1">
    <location>
        <begin position="1"/>
        <end position="131"/>
    </location>
</feature>
<dbReference type="EMBL" id="JAUSWJ010000001">
    <property type="protein sequence ID" value="MDQ0518374.1"/>
    <property type="molecule type" value="Genomic_DNA"/>
</dbReference>
<evidence type="ECO:0000313" key="3">
    <source>
        <dbReference type="Proteomes" id="UP001223743"/>
    </source>
</evidence>
<dbReference type="InterPro" id="IPR017438">
    <property type="entry name" value="ATP-NAD_kinase_N"/>
</dbReference>